<keyword evidence="3" id="KW-1185">Reference proteome</keyword>
<dbReference type="SMART" id="SM00558">
    <property type="entry name" value="JmjC"/>
    <property type="match status" value="1"/>
</dbReference>
<reference evidence="2" key="1">
    <citation type="journal article" date="2023" name="Mol. Phylogenet. Evol.">
        <title>Genome-scale phylogeny and comparative genomics of the fungal order Sordariales.</title>
        <authorList>
            <person name="Hensen N."/>
            <person name="Bonometti L."/>
            <person name="Westerberg I."/>
            <person name="Brannstrom I.O."/>
            <person name="Guillou S."/>
            <person name="Cros-Aarteil S."/>
            <person name="Calhoun S."/>
            <person name="Haridas S."/>
            <person name="Kuo A."/>
            <person name="Mondo S."/>
            <person name="Pangilinan J."/>
            <person name="Riley R."/>
            <person name="LaButti K."/>
            <person name="Andreopoulos B."/>
            <person name="Lipzen A."/>
            <person name="Chen C."/>
            <person name="Yan M."/>
            <person name="Daum C."/>
            <person name="Ng V."/>
            <person name="Clum A."/>
            <person name="Steindorff A."/>
            <person name="Ohm R.A."/>
            <person name="Martin F."/>
            <person name="Silar P."/>
            <person name="Natvig D.O."/>
            <person name="Lalanne C."/>
            <person name="Gautier V."/>
            <person name="Ament-Velasquez S.L."/>
            <person name="Kruys A."/>
            <person name="Hutchinson M.I."/>
            <person name="Powell A.J."/>
            <person name="Barry K."/>
            <person name="Miller A.N."/>
            <person name="Grigoriev I.V."/>
            <person name="Debuchy R."/>
            <person name="Gladieux P."/>
            <person name="Hiltunen Thoren M."/>
            <person name="Johannesson H."/>
        </authorList>
    </citation>
    <scope>NUCLEOTIDE SEQUENCE</scope>
    <source>
        <strain evidence="2">CBS 892.96</strain>
    </source>
</reference>
<evidence type="ECO:0000313" key="3">
    <source>
        <dbReference type="Proteomes" id="UP001302321"/>
    </source>
</evidence>
<accession>A0AAN6W0G7</accession>
<dbReference type="EMBL" id="MU866559">
    <property type="protein sequence ID" value="KAK4171467.1"/>
    <property type="molecule type" value="Genomic_DNA"/>
</dbReference>
<feature type="domain" description="JmjC" evidence="1">
    <location>
        <begin position="168"/>
        <end position="366"/>
    </location>
</feature>
<dbReference type="GO" id="GO:0010468">
    <property type="term" value="P:regulation of gene expression"/>
    <property type="evidence" value="ECO:0007669"/>
    <property type="project" value="TreeGrafter"/>
</dbReference>
<dbReference type="Gene3D" id="2.60.120.650">
    <property type="entry name" value="Cupin"/>
    <property type="match status" value="1"/>
</dbReference>
<evidence type="ECO:0000313" key="2">
    <source>
        <dbReference type="EMBL" id="KAK4171467.1"/>
    </source>
</evidence>
<comment type="caution">
    <text evidence="2">The sequence shown here is derived from an EMBL/GenBank/DDBJ whole genome shotgun (WGS) entry which is preliminary data.</text>
</comment>
<dbReference type="PROSITE" id="PS51184">
    <property type="entry name" value="JMJC"/>
    <property type="match status" value="1"/>
</dbReference>
<dbReference type="Proteomes" id="UP001302321">
    <property type="component" value="Unassembled WGS sequence"/>
</dbReference>
<proteinExistence type="predicted"/>
<reference evidence="2" key="2">
    <citation type="submission" date="2023-05" db="EMBL/GenBank/DDBJ databases">
        <authorList>
            <consortium name="Lawrence Berkeley National Laboratory"/>
            <person name="Steindorff A."/>
            <person name="Hensen N."/>
            <person name="Bonometti L."/>
            <person name="Westerberg I."/>
            <person name="Brannstrom I.O."/>
            <person name="Guillou S."/>
            <person name="Cros-Aarteil S."/>
            <person name="Calhoun S."/>
            <person name="Haridas S."/>
            <person name="Kuo A."/>
            <person name="Mondo S."/>
            <person name="Pangilinan J."/>
            <person name="Riley R."/>
            <person name="Labutti K."/>
            <person name="Andreopoulos B."/>
            <person name="Lipzen A."/>
            <person name="Chen C."/>
            <person name="Yanf M."/>
            <person name="Daum C."/>
            <person name="Ng V."/>
            <person name="Clum A."/>
            <person name="Ohm R."/>
            <person name="Martin F."/>
            <person name="Silar P."/>
            <person name="Natvig D."/>
            <person name="Lalanne C."/>
            <person name="Gautier V."/>
            <person name="Ament-Velasquez S.L."/>
            <person name="Kruys A."/>
            <person name="Hutchinson M.I."/>
            <person name="Powell A.J."/>
            <person name="Barry K."/>
            <person name="Miller A.N."/>
            <person name="Grigoriev I.V."/>
            <person name="Debuchy R."/>
            <person name="Gladieux P."/>
            <person name="Thoren M.H."/>
            <person name="Johannesson H."/>
        </authorList>
    </citation>
    <scope>NUCLEOTIDE SEQUENCE</scope>
    <source>
        <strain evidence="2">CBS 892.96</strain>
    </source>
</reference>
<sequence length="654" mass="73866">MELFMAELERITARIQSLPRHVKSSSGHKWMALSAALGQLEILVNELESSDNTAETDVFCASTRDLPNPDTSSSIRIPLSELGDKLVDTLGIIISQNSNTAKISLKDIEFDDIKLGENLKPLQHDQQFAVKYHRSDDPFCSHLHLDRCTRLSLPTLHRDAIKPCDESFDTWFKDLLHNPPTKRIPYYVGPLEGTFAQHLQNLFPSGHRVSELMTESSGKERHFPGVSSLYGHIGEALSGTAFHCEDANLRSYNLTLFGWKTWILIEPSHTTLFEKFIQQLQAPSDDKNPNRCDQFVRHNALLIHPEKLRSEDIHFSVIHSGPGDLVLTQPRQYHAVINRTASFAIATNFTLAHEDPVPKKLWVCSDDAFYHVKDQRICKLHQPGKKNPRQIAAAASAAQHVVPLKRSHKNISRDCSVETLPVMAALTCWMQSTAPILRFISLVRVWRSDSSLRESCLKIQSLQGGGAEIVEALSRLNSEAHGYSRFYSFLEVLVSVRFSRSLITTGRKRASKTIIENVLRARKLEASPQNRKLFQNELSHYRCWDRFCGEAPDYPYEGILCFLPLGFSDETEVRRNDIRDLAIPAYKSFHFTLGTTLPYISGLCQVGKRFQNAVFGVGELGEQPFEHCDQAEGTDLSKLSLKDLLRLIGLPQDS</sequence>
<name>A0AAN6W0G7_9PEZI</name>
<dbReference type="GO" id="GO:0032452">
    <property type="term" value="F:histone demethylase activity"/>
    <property type="evidence" value="ECO:0007669"/>
    <property type="project" value="TreeGrafter"/>
</dbReference>
<protein>
    <recommendedName>
        <fullName evidence="1">JmjC domain-containing protein</fullName>
    </recommendedName>
</protein>
<dbReference type="SUPFAM" id="SSF51197">
    <property type="entry name" value="Clavaminate synthase-like"/>
    <property type="match status" value="1"/>
</dbReference>
<dbReference type="Pfam" id="PF02373">
    <property type="entry name" value="JmjC"/>
    <property type="match status" value="1"/>
</dbReference>
<dbReference type="InterPro" id="IPR003347">
    <property type="entry name" value="JmjC_dom"/>
</dbReference>
<dbReference type="AlphaFoldDB" id="A0AAN6W0G7"/>
<gene>
    <name evidence="2" type="ORF">QBC36DRAFT_339907</name>
</gene>
<dbReference type="GO" id="GO:0005634">
    <property type="term" value="C:nucleus"/>
    <property type="evidence" value="ECO:0007669"/>
    <property type="project" value="TreeGrafter"/>
</dbReference>
<organism evidence="2 3">
    <name type="scientific">Triangularia setosa</name>
    <dbReference type="NCBI Taxonomy" id="2587417"/>
    <lineage>
        <taxon>Eukaryota</taxon>
        <taxon>Fungi</taxon>
        <taxon>Dikarya</taxon>
        <taxon>Ascomycota</taxon>
        <taxon>Pezizomycotina</taxon>
        <taxon>Sordariomycetes</taxon>
        <taxon>Sordariomycetidae</taxon>
        <taxon>Sordariales</taxon>
        <taxon>Podosporaceae</taxon>
        <taxon>Triangularia</taxon>
    </lineage>
</organism>
<evidence type="ECO:0000259" key="1">
    <source>
        <dbReference type="PROSITE" id="PS51184"/>
    </source>
</evidence>
<dbReference type="PANTHER" id="PTHR10694">
    <property type="entry name" value="LYSINE-SPECIFIC DEMETHYLASE"/>
    <property type="match status" value="1"/>
</dbReference>
<dbReference type="GO" id="GO:0000785">
    <property type="term" value="C:chromatin"/>
    <property type="evidence" value="ECO:0007669"/>
    <property type="project" value="TreeGrafter"/>
</dbReference>